<dbReference type="InterPro" id="IPR016032">
    <property type="entry name" value="Sig_transdc_resp-reg_C-effctor"/>
</dbReference>
<dbReference type="Pfam" id="PF00196">
    <property type="entry name" value="GerE"/>
    <property type="match status" value="1"/>
</dbReference>
<dbReference type="Proteomes" id="UP000008207">
    <property type="component" value="Chromosome"/>
</dbReference>
<dbReference type="InterPro" id="IPR000792">
    <property type="entry name" value="Tscrpt_reg_LuxR_C"/>
</dbReference>
<gene>
    <name evidence="3" type="ordered locus">Mnod_5178</name>
</gene>
<dbReference type="OrthoDB" id="6697591at2"/>
<accession>B8IK11</accession>
<evidence type="ECO:0000313" key="3">
    <source>
        <dbReference type="EMBL" id="ACL60024.1"/>
    </source>
</evidence>
<proteinExistence type="predicted"/>
<dbReference type="CDD" id="cd06170">
    <property type="entry name" value="LuxR_C_like"/>
    <property type="match status" value="1"/>
</dbReference>
<sequence length="411" mass="43631">MPLTQGAFSDLVGRIYDCGQDPDLWPDTLARLVEALGALAGWIGMQDPAGRNGCIAVGVGLSPEQQSLYAERFVGLCPVSLATWFTQVGSVVALSELVDRDAFRDTVFYKEWCRPQRIEDLIAGILTKSPAGCGSLSVSFDRPASTEARELMMLLLPHLRRAVETGRLLAERSGETECLTAAMDALSAGVILLDGAGRVLRTNAAADAILREGDALRRMPAGTLATAEPRSQGALEAALAVCRSGDDARPRPALPFPSRRKAVPRGGLVGQLVPLRSAILAPRDPVCGAGPDAERKPVAALFVQDPERPCAVPSEALVRLYGLTPGEWRVLHGLVQDLTLSEIAEIYGIGVATVRTHLARLFDKTGTRRQAELLRAVMAAAPALRAPEPCQDRGVAPASAGLRARGATMPA</sequence>
<dbReference type="SUPFAM" id="SSF46894">
    <property type="entry name" value="C-terminal effector domain of the bipartite response regulators"/>
    <property type="match status" value="1"/>
</dbReference>
<dbReference type="eggNOG" id="COG2771">
    <property type="taxonomic scope" value="Bacteria"/>
</dbReference>
<organism evidence="3 4">
    <name type="scientific">Methylobacterium nodulans (strain LMG 21967 / CNCM I-2342 / ORS 2060)</name>
    <dbReference type="NCBI Taxonomy" id="460265"/>
    <lineage>
        <taxon>Bacteria</taxon>
        <taxon>Pseudomonadati</taxon>
        <taxon>Pseudomonadota</taxon>
        <taxon>Alphaproteobacteria</taxon>
        <taxon>Hyphomicrobiales</taxon>
        <taxon>Methylobacteriaceae</taxon>
        <taxon>Methylobacterium</taxon>
    </lineage>
</organism>
<dbReference type="GO" id="GO:0006355">
    <property type="term" value="P:regulation of DNA-templated transcription"/>
    <property type="evidence" value="ECO:0007669"/>
    <property type="project" value="InterPro"/>
</dbReference>
<feature type="domain" description="HTH luxR-type" evidence="2">
    <location>
        <begin position="320"/>
        <end position="377"/>
    </location>
</feature>
<reference evidence="3 4" key="1">
    <citation type="submission" date="2009-01" db="EMBL/GenBank/DDBJ databases">
        <title>Complete sequence of chromosome of Methylobacterium nodulans ORS 2060.</title>
        <authorList>
            <consortium name="US DOE Joint Genome Institute"/>
            <person name="Lucas S."/>
            <person name="Copeland A."/>
            <person name="Lapidus A."/>
            <person name="Glavina del Rio T."/>
            <person name="Dalin E."/>
            <person name="Tice H."/>
            <person name="Bruce D."/>
            <person name="Goodwin L."/>
            <person name="Pitluck S."/>
            <person name="Sims D."/>
            <person name="Brettin T."/>
            <person name="Detter J.C."/>
            <person name="Han C."/>
            <person name="Larimer F."/>
            <person name="Land M."/>
            <person name="Hauser L."/>
            <person name="Kyrpides N."/>
            <person name="Ivanova N."/>
            <person name="Marx C.J."/>
            <person name="Richardson P."/>
        </authorList>
    </citation>
    <scope>NUCLEOTIDE SEQUENCE [LARGE SCALE GENOMIC DNA]</scope>
    <source>
        <strain evidence="4">LMG 21967 / CNCM I-2342 / ORS 2060</strain>
    </source>
</reference>
<dbReference type="SMART" id="SM00421">
    <property type="entry name" value="HTH_LUXR"/>
    <property type="match status" value="1"/>
</dbReference>
<dbReference type="Gene3D" id="1.10.10.10">
    <property type="entry name" value="Winged helix-like DNA-binding domain superfamily/Winged helix DNA-binding domain"/>
    <property type="match status" value="1"/>
</dbReference>
<feature type="region of interest" description="Disordered" evidence="1">
    <location>
        <begin position="390"/>
        <end position="411"/>
    </location>
</feature>
<dbReference type="STRING" id="460265.Mnod_5178"/>
<evidence type="ECO:0000259" key="2">
    <source>
        <dbReference type="SMART" id="SM00421"/>
    </source>
</evidence>
<protein>
    <submittedName>
        <fullName evidence="3">Transcriptional regulator, LuxR family</fullName>
    </submittedName>
</protein>
<dbReference type="HOGENOM" id="CLU_037939_2_0_5"/>
<evidence type="ECO:0000256" key="1">
    <source>
        <dbReference type="SAM" id="MobiDB-lite"/>
    </source>
</evidence>
<evidence type="ECO:0000313" key="4">
    <source>
        <dbReference type="Proteomes" id="UP000008207"/>
    </source>
</evidence>
<dbReference type="RefSeq" id="WP_015931642.1">
    <property type="nucleotide sequence ID" value="NC_011894.1"/>
</dbReference>
<dbReference type="EMBL" id="CP001349">
    <property type="protein sequence ID" value="ACL60024.1"/>
    <property type="molecule type" value="Genomic_DNA"/>
</dbReference>
<dbReference type="GO" id="GO:0003677">
    <property type="term" value="F:DNA binding"/>
    <property type="evidence" value="ECO:0007669"/>
    <property type="project" value="InterPro"/>
</dbReference>
<dbReference type="InterPro" id="IPR036388">
    <property type="entry name" value="WH-like_DNA-bd_sf"/>
</dbReference>
<dbReference type="AlphaFoldDB" id="B8IK11"/>
<dbReference type="KEGG" id="mno:Mnod_5178"/>
<name>B8IK11_METNO</name>
<keyword evidence="4" id="KW-1185">Reference proteome</keyword>